<dbReference type="PANTHER" id="PTHR43441:SF6">
    <property type="entry name" value="N-ACETYLTRANSFERASE DOMAIN-CONTAINING PROTEIN"/>
    <property type="match status" value="1"/>
</dbReference>
<comment type="caution">
    <text evidence="2">The sequence shown here is derived from an EMBL/GenBank/DDBJ whole genome shotgun (WGS) entry which is preliminary data.</text>
</comment>
<dbReference type="PANTHER" id="PTHR43441">
    <property type="entry name" value="RIBOSOMAL-PROTEIN-SERINE ACETYLTRANSFERASE"/>
    <property type="match status" value="1"/>
</dbReference>
<evidence type="ECO:0000313" key="3">
    <source>
        <dbReference type="Proteomes" id="UP000809431"/>
    </source>
</evidence>
<dbReference type="RefSeq" id="WP_203539591.1">
    <property type="nucleotide sequence ID" value="NZ_JAESND010000010.1"/>
</dbReference>
<dbReference type="SUPFAM" id="SSF55729">
    <property type="entry name" value="Acyl-CoA N-acyltransferases (Nat)"/>
    <property type="match status" value="1"/>
</dbReference>
<dbReference type="InterPro" id="IPR000182">
    <property type="entry name" value="GNAT_dom"/>
</dbReference>
<evidence type="ECO:0000259" key="1">
    <source>
        <dbReference type="PROSITE" id="PS51186"/>
    </source>
</evidence>
<dbReference type="EMBL" id="JAESND010000010">
    <property type="protein sequence ID" value="MBM3117366.1"/>
    <property type="molecule type" value="Genomic_DNA"/>
</dbReference>
<dbReference type="Proteomes" id="UP000809431">
    <property type="component" value="Unassembled WGS sequence"/>
</dbReference>
<proteinExistence type="predicted"/>
<dbReference type="InterPro" id="IPR051908">
    <property type="entry name" value="Ribosomal_N-acetyltransferase"/>
</dbReference>
<gene>
    <name evidence="2" type="ORF">JMJ54_16135</name>
</gene>
<dbReference type="PROSITE" id="PS51186">
    <property type="entry name" value="GNAT"/>
    <property type="match status" value="1"/>
</dbReference>
<reference evidence="2 3" key="1">
    <citation type="submission" date="2021-01" db="EMBL/GenBank/DDBJ databases">
        <title>Draft Genome Sequence and Polyhydroxyalkanoate Biosynthetic Potential of Jeongeupia naejangsanensis Type Strain DSM 24253.</title>
        <authorList>
            <person name="Turrini P."/>
            <person name="Artuso I."/>
            <person name="Lugli G.A."/>
            <person name="Frangipani E."/>
            <person name="Ventura M."/>
            <person name="Visca P."/>
        </authorList>
    </citation>
    <scope>NUCLEOTIDE SEQUENCE [LARGE SCALE GENOMIC DNA]</scope>
    <source>
        <strain evidence="2 3">DSM 24253</strain>
    </source>
</reference>
<dbReference type="InterPro" id="IPR016181">
    <property type="entry name" value="Acyl_CoA_acyltransferase"/>
</dbReference>
<evidence type="ECO:0000313" key="2">
    <source>
        <dbReference type="EMBL" id="MBM3117366.1"/>
    </source>
</evidence>
<name>A0ABS2BQW3_9NEIS</name>
<dbReference type="Pfam" id="PF13302">
    <property type="entry name" value="Acetyltransf_3"/>
    <property type="match status" value="1"/>
</dbReference>
<keyword evidence="3" id="KW-1185">Reference proteome</keyword>
<sequence>MNVSLREPVAADASFWAGLRAEASARAVMPFAALTGSQLAERLATAAGPVALNDEGELLRIIRVDGDVVGLVGAHRRSSMMQSTELSVHVAEPWRGRGIAAAALHVWTGQLFDAGYRRLWATVSAGNAASCALWSRLGFTQEGVLREHYLIDGRAVDQLIYGLLRSERKTPPQPAVVRKEN</sequence>
<feature type="domain" description="N-acetyltransferase" evidence="1">
    <location>
        <begin position="3"/>
        <end position="166"/>
    </location>
</feature>
<accession>A0ABS2BQW3</accession>
<protein>
    <submittedName>
        <fullName evidence="2">GNAT family N-acetyltransferase</fullName>
    </submittedName>
</protein>
<dbReference type="Gene3D" id="3.40.630.30">
    <property type="match status" value="1"/>
</dbReference>
<dbReference type="CDD" id="cd04301">
    <property type="entry name" value="NAT_SF"/>
    <property type="match status" value="1"/>
</dbReference>
<organism evidence="2 3">
    <name type="scientific">Jeongeupia naejangsanensis</name>
    <dbReference type="NCBI Taxonomy" id="613195"/>
    <lineage>
        <taxon>Bacteria</taxon>
        <taxon>Pseudomonadati</taxon>
        <taxon>Pseudomonadota</taxon>
        <taxon>Betaproteobacteria</taxon>
        <taxon>Neisseriales</taxon>
        <taxon>Chitinibacteraceae</taxon>
        <taxon>Jeongeupia</taxon>
    </lineage>
</organism>